<dbReference type="InterPro" id="IPR036986">
    <property type="entry name" value="S4_RNA-bd_sf"/>
</dbReference>
<keyword evidence="7" id="KW-1185">Reference proteome</keyword>
<dbReference type="PANTHER" id="PTHR47683:SF2">
    <property type="entry name" value="RNA-BINDING S4 DOMAIN-CONTAINING PROTEIN"/>
    <property type="match status" value="1"/>
</dbReference>
<dbReference type="CDD" id="cd00165">
    <property type="entry name" value="S4"/>
    <property type="match status" value="1"/>
</dbReference>
<evidence type="ECO:0000313" key="6">
    <source>
        <dbReference type="EMBL" id="CAG9608557.1"/>
    </source>
</evidence>
<dbReference type="SUPFAM" id="SSF55120">
    <property type="entry name" value="Pseudouridine synthase"/>
    <property type="match status" value="1"/>
</dbReference>
<comment type="similarity">
    <text evidence="1 4">Belongs to the pseudouridine synthase RsuA family.</text>
</comment>
<dbReference type="PROSITE" id="PS01149">
    <property type="entry name" value="PSI_RSU"/>
    <property type="match status" value="1"/>
</dbReference>
<dbReference type="InterPro" id="IPR002942">
    <property type="entry name" value="S4_RNA-bd"/>
</dbReference>
<name>A0A9C7GAH0_9BACI</name>
<dbReference type="InterPro" id="IPR042092">
    <property type="entry name" value="PsdUridine_s_RsuA/RluB/E/F_cat"/>
</dbReference>
<evidence type="ECO:0000313" key="7">
    <source>
        <dbReference type="Proteomes" id="UP000789845"/>
    </source>
</evidence>
<dbReference type="CDD" id="cd02554">
    <property type="entry name" value="PseudoU_synth_RluF"/>
    <property type="match status" value="1"/>
</dbReference>
<protein>
    <recommendedName>
        <fullName evidence="4">Pseudouridine synthase</fullName>
        <ecNumber evidence="4">5.4.99.-</ecNumber>
    </recommendedName>
</protein>
<dbReference type="NCBIfam" id="NF007784">
    <property type="entry name" value="PRK10475.1"/>
    <property type="match status" value="1"/>
</dbReference>
<sequence>MRINKYVAETGYCSRRETDKLVEAKRITINGVICEHGSRVQPGDLILIDGKPIKTKPKSVYIALNKPVGITSTSERQVKGNMVDFVNHHERVFPIGRLDKDSQGLILLTNDGDIVNKILRAEFGHEKEYIVTVDKPINQAFIRGMSNGVEILGVMTKKCKVTRINDRTFKIILTQGLNRQIRRMCKAFGYRVVKLERIRIMNIHLGNLPIGQWRDLSDQERNELFSILDYQPV</sequence>
<dbReference type="SMART" id="SM00363">
    <property type="entry name" value="S4"/>
    <property type="match status" value="1"/>
</dbReference>
<keyword evidence="3" id="KW-0694">RNA-binding</keyword>
<dbReference type="PANTHER" id="PTHR47683">
    <property type="entry name" value="PSEUDOURIDINE SYNTHASE FAMILY PROTEIN-RELATED"/>
    <property type="match status" value="1"/>
</dbReference>
<keyword evidence="2 4" id="KW-0413">Isomerase</keyword>
<dbReference type="PROSITE" id="PS50889">
    <property type="entry name" value="S4"/>
    <property type="match status" value="1"/>
</dbReference>
<dbReference type="GO" id="GO:0000455">
    <property type="term" value="P:enzyme-directed rRNA pseudouridine synthesis"/>
    <property type="evidence" value="ECO:0007669"/>
    <property type="project" value="UniProtKB-ARBA"/>
</dbReference>
<reference evidence="6" key="1">
    <citation type="submission" date="2021-10" db="EMBL/GenBank/DDBJ databases">
        <authorList>
            <person name="Criscuolo A."/>
        </authorList>
    </citation>
    <scope>NUCLEOTIDE SEQUENCE</scope>
    <source>
        <strain evidence="6">CIP111885</strain>
    </source>
</reference>
<dbReference type="FunFam" id="3.30.70.1560:FF:000002">
    <property type="entry name" value="Pseudouridine synthase"/>
    <property type="match status" value="1"/>
</dbReference>
<comment type="caution">
    <text evidence="6">The sequence shown here is derived from an EMBL/GenBank/DDBJ whole genome shotgun (WGS) entry which is preliminary data.</text>
</comment>
<dbReference type="Gene3D" id="3.30.70.580">
    <property type="entry name" value="Pseudouridine synthase I, catalytic domain, N-terminal subdomain"/>
    <property type="match status" value="1"/>
</dbReference>
<dbReference type="InterPro" id="IPR018496">
    <property type="entry name" value="PsdUridine_synth_RsuA/RluB_CS"/>
</dbReference>
<evidence type="ECO:0000256" key="1">
    <source>
        <dbReference type="ARBA" id="ARBA00008348"/>
    </source>
</evidence>
<dbReference type="EC" id="5.4.99.-" evidence="4"/>
<evidence type="ECO:0000259" key="5">
    <source>
        <dbReference type="SMART" id="SM00363"/>
    </source>
</evidence>
<organism evidence="6 7">
    <name type="scientific">Pseudoneobacillus rhizosphaerae</name>
    <dbReference type="NCBI Taxonomy" id="2880968"/>
    <lineage>
        <taxon>Bacteria</taxon>
        <taxon>Bacillati</taxon>
        <taxon>Bacillota</taxon>
        <taxon>Bacilli</taxon>
        <taxon>Bacillales</taxon>
        <taxon>Bacillaceae</taxon>
        <taxon>Pseudoneobacillus</taxon>
    </lineage>
</organism>
<dbReference type="NCBIfam" id="TIGR00093">
    <property type="entry name" value="pseudouridine synthase"/>
    <property type="match status" value="1"/>
</dbReference>
<dbReference type="GO" id="GO:0120159">
    <property type="term" value="F:rRNA pseudouridine synthase activity"/>
    <property type="evidence" value="ECO:0007669"/>
    <property type="project" value="UniProtKB-ARBA"/>
</dbReference>
<dbReference type="InterPro" id="IPR020103">
    <property type="entry name" value="PsdUridine_synth_cat_dom_sf"/>
</dbReference>
<dbReference type="Gene3D" id="3.10.290.10">
    <property type="entry name" value="RNA-binding S4 domain"/>
    <property type="match status" value="1"/>
</dbReference>
<dbReference type="RefSeq" id="WP_230496804.1">
    <property type="nucleotide sequence ID" value="NZ_CAKJTG010000011.1"/>
</dbReference>
<proteinExistence type="inferred from homology"/>
<dbReference type="Proteomes" id="UP000789845">
    <property type="component" value="Unassembled WGS sequence"/>
</dbReference>
<dbReference type="Pfam" id="PF00849">
    <property type="entry name" value="PseudoU_synth_2"/>
    <property type="match status" value="1"/>
</dbReference>
<dbReference type="AlphaFoldDB" id="A0A9C7GAH0"/>
<feature type="domain" description="RNA-binding S4" evidence="5">
    <location>
        <begin position="1"/>
        <end position="63"/>
    </location>
</feature>
<dbReference type="EMBL" id="CAKJTG010000011">
    <property type="protein sequence ID" value="CAG9608557.1"/>
    <property type="molecule type" value="Genomic_DNA"/>
</dbReference>
<dbReference type="Pfam" id="PF01479">
    <property type="entry name" value="S4"/>
    <property type="match status" value="1"/>
</dbReference>
<dbReference type="Gene3D" id="3.30.70.1560">
    <property type="entry name" value="Alpha-L RNA-binding motif"/>
    <property type="match status" value="1"/>
</dbReference>
<accession>A0A9C7GAH0</accession>
<dbReference type="InterPro" id="IPR006145">
    <property type="entry name" value="PsdUridine_synth_RsuA/RluA"/>
</dbReference>
<gene>
    <name evidence="6" type="primary">rluF</name>
    <name evidence="6" type="ORF">NEOCIP111885_02274</name>
</gene>
<dbReference type="InterPro" id="IPR000748">
    <property type="entry name" value="PsdUridine_synth_RsuA/RluB/E/F"/>
</dbReference>
<evidence type="ECO:0000256" key="2">
    <source>
        <dbReference type="ARBA" id="ARBA00023235"/>
    </source>
</evidence>
<dbReference type="InterPro" id="IPR020094">
    <property type="entry name" value="TruA/RsuA/RluB/E/F_N"/>
</dbReference>
<dbReference type="SUPFAM" id="SSF55174">
    <property type="entry name" value="Alpha-L RNA-binding motif"/>
    <property type="match status" value="1"/>
</dbReference>
<evidence type="ECO:0000256" key="4">
    <source>
        <dbReference type="RuleBase" id="RU003887"/>
    </source>
</evidence>
<dbReference type="FunFam" id="3.10.290.10:FF:000003">
    <property type="entry name" value="Pseudouridine synthase"/>
    <property type="match status" value="1"/>
</dbReference>
<dbReference type="GO" id="GO:0003723">
    <property type="term" value="F:RNA binding"/>
    <property type="evidence" value="ECO:0007669"/>
    <property type="project" value="UniProtKB-KW"/>
</dbReference>
<evidence type="ECO:0000256" key="3">
    <source>
        <dbReference type="PROSITE-ProRule" id="PRU00182"/>
    </source>
</evidence>
<dbReference type="InterPro" id="IPR050343">
    <property type="entry name" value="RsuA_PseudoU_synthase"/>
</dbReference>